<reference evidence="2 3" key="1">
    <citation type="journal article" date="2008" name="Int. J. Syst. Evol. Microbiol.">
        <title>Tessaracoccus flavescens sp. nov., isolated from marine sediment.</title>
        <authorList>
            <person name="Lee D.W."/>
            <person name="Lee S.D."/>
        </authorList>
    </citation>
    <scope>NUCLEOTIDE SEQUENCE [LARGE SCALE GENOMIC DNA]</scope>
    <source>
        <strain evidence="2 3">SST-39T</strain>
    </source>
</reference>
<dbReference type="InterPro" id="IPR017517">
    <property type="entry name" value="Maleyloyr_isom"/>
</dbReference>
<feature type="domain" description="Mycothiol-dependent maleylpyruvate isomerase metal-binding" evidence="1">
    <location>
        <begin position="10"/>
        <end position="134"/>
    </location>
</feature>
<dbReference type="STRING" id="399497.BW733_16355"/>
<organism evidence="2 3">
    <name type="scientific">Tessaracoccus flavescens</name>
    <dbReference type="NCBI Taxonomy" id="399497"/>
    <lineage>
        <taxon>Bacteria</taxon>
        <taxon>Bacillati</taxon>
        <taxon>Actinomycetota</taxon>
        <taxon>Actinomycetes</taxon>
        <taxon>Propionibacteriales</taxon>
        <taxon>Propionibacteriaceae</taxon>
        <taxon>Tessaracoccus</taxon>
    </lineage>
</organism>
<dbReference type="PANTHER" id="PTHR40758:SF1">
    <property type="entry name" value="CONSERVED PROTEIN"/>
    <property type="match status" value="1"/>
</dbReference>
<dbReference type="NCBIfam" id="TIGR03083">
    <property type="entry name" value="maleylpyruvate isomerase family mycothiol-dependent enzyme"/>
    <property type="match status" value="1"/>
</dbReference>
<evidence type="ECO:0000313" key="2">
    <source>
        <dbReference type="EMBL" id="AQP52159.1"/>
    </source>
</evidence>
<dbReference type="OrthoDB" id="3671213at2"/>
<dbReference type="InterPro" id="IPR034660">
    <property type="entry name" value="DinB/YfiT-like"/>
</dbReference>
<sequence length="261" mass="28708">MTFEPTAVIRAESKRIADVLIDLDRGTPVPTCPGWSASHLLWHVTATQLFWGSVIASGSTTEEQVQEIESHLPVQPTARAEILLRRERATEDLLAALLTGPLDAPSWTWFGPDQSVGFSQRMQTHETTIHRVDAELTAGLPVSQIQPDVAAAGIDHVIDVMWNWIPDEADRTPLGIVELRPSDAAPRLIELVRWTGRRWGRGFTDQIGAVRAPADAQPTAVVEASAHELDLLVWSRPARVAKSGEIQLLAAFDELIEFGIQ</sequence>
<dbReference type="InterPro" id="IPR024344">
    <property type="entry name" value="MDMPI_metal-binding"/>
</dbReference>
<dbReference type="AlphaFoldDB" id="A0A1Q2D151"/>
<dbReference type="SUPFAM" id="SSF109854">
    <property type="entry name" value="DinB/YfiT-like putative metalloenzymes"/>
    <property type="match status" value="1"/>
</dbReference>
<dbReference type="Gene3D" id="1.20.120.450">
    <property type="entry name" value="dinb family like domain"/>
    <property type="match status" value="1"/>
</dbReference>
<dbReference type="Pfam" id="PF11716">
    <property type="entry name" value="MDMPI_N"/>
    <property type="match status" value="1"/>
</dbReference>
<dbReference type="EMBL" id="CP019607">
    <property type="protein sequence ID" value="AQP52159.1"/>
    <property type="molecule type" value="Genomic_DNA"/>
</dbReference>
<keyword evidence="3" id="KW-1185">Reference proteome</keyword>
<accession>A0A1Q2D151</accession>
<name>A0A1Q2D151_9ACTN</name>
<dbReference type="GO" id="GO:0005886">
    <property type="term" value="C:plasma membrane"/>
    <property type="evidence" value="ECO:0007669"/>
    <property type="project" value="TreeGrafter"/>
</dbReference>
<dbReference type="PANTHER" id="PTHR40758">
    <property type="entry name" value="CONSERVED PROTEIN"/>
    <property type="match status" value="1"/>
</dbReference>
<dbReference type="KEGG" id="tfa:BW733_16355"/>
<dbReference type="Proteomes" id="UP000188235">
    <property type="component" value="Chromosome"/>
</dbReference>
<dbReference type="RefSeq" id="WP_077352127.1">
    <property type="nucleotide sequence ID" value="NZ_CP019607.1"/>
</dbReference>
<evidence type="ECO:0000259" key="1">
    <source>
        <dbReference type="Pfam" id="PF11716"/>
    </source>
</evidence>
<dbReference type="GO" id="GO:0046872">
    <property type="term" value="F:metal ion binding"/>
    <property type="evidence" value="ECO:0007669"/>
    <property type="project" value="InterPro"/>
</dbReference>
<evidence type="ECO:0000313" key="3">
    <source>
        <dbReference type="Proteomes" id="UP000188235"/>
    </source>
</evidence>
<protein>
    <recommendedName>
        <fullName evidence="1">Mycothiol-dependent maleylpyruvate isomerase metal-binding domain-containing protein</fullName>
    </recommendedName>
</protein>
<gene>
    <name evidence="2" type="ORF">BW733_16355</name>
</gene>
<proteinExistence type="predicted"/>